<accession>A0A420E7F8</accession>
<keyword evidence="2" id="KW-1185">Reference proteome</keyword>
<comment type="caution">
    <text evidence="1">The sequence shown here is derived from an EMBL/GenBank/DDBJ whole genome shotgun (WGS) entry which is preliminary data.</text>
</comment>
<evidence type="ECO:0000313" key="2">
    <source>
        <dbReference type="Proteomes" id="UP000286482"/>
    </source>
</evidence>
<sequence length="133" mass="14879">MSTLPGAEQEQRKMVIAGFKAVNKIMFNWGCSKPQIQSILAIPEDVYSEFISNADSIALNSEQIERLSHILNIHRALRLKFYNQENVSGFMSLENHNPPFEGHKPLDFISGGSLADLSNVASWLDVNPSEYLA</sequence>
<proteinExistence type="predicted"/>
<dbReference type="OrthoDB" id="117888at2"/>
<evidence type="ECO:0000313" key="1">
    <source>
        <dbReference type="EMBL" id="RKF14345.1"/>
    </source>
</evidence>
<reference evidence="1 2" key="1">
    <citation type="submission" date="2018-09" db="EMBL/GenBank/DDBJ databases">
        <authorList>
            <person name="Wang Z."/>
        </authorList>
    </citation>
    <scope>NUCLEOTIDE SEQUENCE [LARGE SCALE GENOMIC DNA]</scope>
    <source>
        <strain evidence="1 2">ALS 81</strain>
    </source>
</reference>
<dbReference type="EMBL" id="RAQO01000009">
    <property type="protein sequence ID" value="RKF14345.1"/>
    <property type="molecule type" value="Genomic_DNA"/>
</dbReference>
<gene>
    <name evidence="1" type="ORF">DBZ36_16950</name>
</gene>
<dbReference type="RefSeq" id="WP_120356156.1">
    <property type="nucleotide sequence ID" value="NZ_RAQO01000009.1"/>
</dbReference>
<dbReference type="AlphaFoldDB" id="A0A420E7F8"/>
<name>A0A420E7F8_9ALTE</name>
<organism evidence="1 2">
    <name type="scientific">Alginatibacterium sediminis</name>
    <dbReference type="NCBI Taxonomy" id="2164068"/>
    <lineage>
        <taxon>Bacteria</taxon>
        <taxon>Pseudomonadati</taxon>
        <taxon>Pseudomonadota</taxon>
        <taxon>Gammaproteobacteria</taxon>
        <taxon>Alteromonadales</taxon>
        <taxon>Alteromonadaceae</taxon>
        <taxon>Alginatibacterium</taxon>
    </lineage>
</organism>
<dbReference type="Proteomes" id="UP000286482">
    <property type="component" value="Unassembled WGS sequence"/>
</dbReference>
<protein>
    <submittedName>
        <fullName evidence="1">DUF2384 domain-containing protein</fullName>
    </submittedName>
</protein>